<dbReference type="InterPro" id="IPR000055">
    <property type="entry name" value="Restrct_endonuc_typeI_TRD"/>
</dbReference>
<protein>
    <recommendedName>
        <fullName evidence="4">Type I restriction modification DNA specificity domain-containing protein</fullName>
    </recommendedName>
</protein>
<name>A0A511D3W2_9PSEU</name>
<keyword evidence="3" id="KW-0238">DNA-binding</keyword>
<evidence type="ECO:0000256" key="1">
    <source>
        <dbReference type="ARBA" id="ARBA00010923"/>
    </source>
</evidence>
<keyword evidence="2" id="KW-0680">Restriction system</keyword>
<dbReference type="Gene3D" id="3.90.220.20">
    <property type="entry name" value="DNA methylase specificity domains"/>
    <property type="match status" value="2"/>
</dbReference>
<comment type="similarity">
    <text evidence="1">Belongs to the type-I restriction system S methylase family.</text>
</comment>
<dbReference type="Pfam" id="PF01420">
    <property type="entry name" value="Methylase_S"/>
    <property type="match status" value="2"/>
</dbReference>
<reference evidence="5 6" key="1">
    <citation type="submission" date="2019-07" db="EMBL/GenBank/DDBJ databases">
        <title>Whole genome shotgun sequence of Pseudonocardia asaccharolytica NBRC 16224.</title>
        <authorList>
            <person name="Hosoyama A."/>
            <person name="Uohara A."/>
            <person name="Ohji S."/>
            <person name="Ichikawa N."/>
        </authorList>
    </citation>
    <scope>NUCLEOTIDE SEQUENCE [LARGE SCALE GENOMIC DNA]</scope>
    <source>
        <strain evidence="5 6">NBRC 16224</strain>
    </source>
</reference>
<accession>A0A511D3W2</accession>
<evidence type="ECO:0000313" key="5">
    <source>
        <dbReference type="EMBL" id="GEL19193.1"/>
    </source>
</evidence>
<dbReference type="PANTHER" id="PTHR30408:SF12">
    <property type="entry name" value="TYPE I RESTRICTION ENZYME MJAVIII SPECIFICITY SUBUNIT"/>
    <property type="match status" value="1"/>
</dbReference>
<dbReference type="InterPro" id="IPR052021">
    <property type="entry name" value="Type-I_RS_S_subunit"/>
</dbReference>
<dbReference type="CDD" id="cd17293">
    <property type="entry name" value="RMtype1_S_Ppo21ORF8840P_TRD1-CR1_like"/>
    <property type="match status" value="1"/>
</dbReference>
<evidence type="ECO:0000256" key="3">
    <source>
        <dbReference type="ARBA" id="ARBA00023125"/>
    </source>
</evidence>
<gene>
    <name evidence="5" type="ORF">PA7_30300</name>
</gene>
<feature type="domain" description="Type I restriction modification DNA specificity" evidence="4">
    <location>
        <begin position="176"/>
        <end position="352"/>
    </location>
</feature>
<dbReference type="RefSeq" id="WP_084796323.1">
    <property type="nucleotide sequence ID" value="NZ_AUII01000028.1"/>
</dbReference>
<dbReference type="GO" id="GO:0009307">
    <property type="term" value="P:DNA restriction-modification system"/>
    <property type="evidence" value="ECO:0007669"/>
    <property type="project" value="UniProtKB-KW"/>
</dbReference>
<keyword evidence="6" id="KW-1185">Reference proteome</keyword>
<dbReference type="GO" id="GO:0003677">
    <property type="term" value="F:DNA binding"/>
    <property type="evidence" value="ECO:0007669"/>
    <property type="project" value="UniProtKB-KW"/>
</dbReference>
<organism evidence="5 6">
    <name type="scientific">Pseudonocardia asaccharolytica DSM 44247 = NBRC 16224</name>
    <dbReference type="NCBI Taxonomy" id="1123024"/>
    <lineage>
        <taxon>Bacteria</taxon>
        <taxon>Bacillati</taxon>
        <taxon>Actinomycetota</taxon>
        <taxon>Actinomycetes</taxon>
        <taxon>Pseudonocardiales</taxon>
        <taxon>Pseudonocardiaceae</taxon>
        <taxon>Pseudonocardia</taxon>
    </lineage>
</organism>
<proteinExistence type="inferred from homology"/>
<dbReference type="InterPro" id="IPR044946">
    <property type="entry name" value="Restrct_endonuc_typeI_TRD_sf"/>
</dbReference>
<dbReference type="SUPFAM" id="SSF116734">
    <property type="entry name" value="DNA methylase specificity domain"/>
    <property type="match status" value="2"/>
</dbReference>
<dbReference type="OrthoDB" id="3197085at2"/>
<dbReference type="AlphaFoldDB" id="A0A511D3W2"/>
<comment type="caution">
    <text evidence="5">The sequence shown here is derived from an EMBL/GenBank/DDBJ whole genome shotgun (WGS) entry which is preliminary data.</text>
</comment>
<dbReference type="STRING" id="1123024.GCA_000423625_04269"/>
<evidence type="ECO:0000259" key="4">
    <source>
        <dbReference type="Pfam" id="PF01420"/>
    </source>
</evidence>
<feature type="domain" description="Type I restriction modification DNA specificity" evidence="4">
    <location>
        <begin position="81"/>
        <end position="145"/>
    </location>
</feature>
<sequence>MSAWPILPFDECVSDASAGNLKVPKSEYQESDTYAVIDQGKAAVAGYTDDPRFLYRGDLPVVIFGDHTRAFKYVDSLFCMGADGVKVLRPQPGINAKYLYHVLSWVDIPSAGYSHHFKFLKEENIVVPPLDEQRRIAQVLDSVDALRARRRVAISLLDELAQSTFLDIFGDPASNPKGWPVNPLRELGHVATGNTPSRDVKENYGDAIEWIKSDNIDPSRLYLTTASEFLSATGAKKARVVGPGSILVTCIAGSRARIGDAAVADRTVAFNQQINAISPSEQEWRFLYAQLRAAKRLVQERSTDGMTGLVSKARFESIELICPPLGLQKEFSARVSRVDMLEESHQRHLAELDALFASLQHRAFRGELWEAPAA</sequence>
<evidence type="ECO:0000313" key="6">
    <source>
        <dbReference type="Proteomes" id="UP000321328"/>
    </source>
</evidence>
<dbReference type="PANTHER" id="PTHR30408">
    <property type="entry name" value="TYPE-1 RESTRICTION ENZYME ECOKI SPECIFICITY PROTEIN"/>
    <property type="match status" value="1"/>
</dbReference>
<dbReference type="Proteomes" id="UP000321328">
    <property type="component" value="Unassembled WGS sequence"/>
</dbReference>
<evidence type="ECO:0000256" key="2">
    <source>
        <dbReference type="ARBA" id="ARBA00022747"/>
    </source>
</evidence>
<dbReference type="EMBL" id="BJVI01000033">
    <property type="protein sequence ID" value="GEL19193.1"/>
    <property type="molecule type" value="Genomic_DNA"/>
</dbReference>